<feature type="non-terminal residue" evidence="1">
    <location>
        <position position="42"/>
    </location>
</feature>
<dbReference type="Proteomes" id="UP000265618">
    <property type="component" value="Unassembled WGS sequence"/>
</dbReference>
<protein>
    <submittedName>
        <fullName evidence="1">Uncharacterized protein</fullName>
    </submittedName>
</protein>
<evidence type="ECO:0000313" key="2">
    <source>
        <dbReference type="Proteomes" id="UP000265618"/>
    </source>
</evidence>
<evidence type="ECO:0000313" key="1">
    <source>
        <dbReference type="EMBL" id="GCA64871.1"/>
    </source>
</evidence>
<comment type="caution">
    <text evidence="1">The sequence shown here is derived from an EMBL/GenBank/DDBJ whole genome shotgun (WGS) entry which is preliminary data.</text>
</comment>
<name>A0A391NUI2_9EUKA</name>
<reference evidence="1 2" key="1">
    <citation type="journal article" date="2018" name="PLoS ONE">
        <title>The draft genome of Kipferlia bialata reveals reductive genome evolution in fornicate parasites.</title>
        <authorList>
            <person name="Tanifuji G."/>
            <person name="Takabayashi S."/>
            <person name="Kume K."/>
            <person name="Takagi M."/>
            <person name="Nakayama T."/>
            <person name="Kamikawa R."/>
            <person name="Inagaki Y."/>
            <person name="Hashimoto T."/>
        </authorList>
    </citation>
    <scope>NUCLEOTIDE SEQUENCE [LARGE SCALE GENOMIC DNA]</scope>
    <source>
        <strain evidence="1">NY0173</strain>
    </source>
</reference>
<dbReference type="AlphaFoldDB" id="A0A391NUI2"/>
<sequence length="42" mass="4398">MRTALVCLIALVACAFGIYDGLSGADLRAALKKDYGDHKSLG</sequence>
<accession>A0A391NUI2</accession>
<dbReference type="EMBL" id="BDIP01008901">
    <property type="protein sequence ID" value="GCA64871.1"/>
    <property type="molecule type" value="Genomic_DNA"/>
</dbReference>
<proteinExistence type="predicted"/>
<keyword evidence="2" id="KW-1185">Reference proteome</keyword>
<organism evidence="1 2">
    <name type="scientific">Kipferlia bialata</name>
    <dbReference type="NCBI Taxonomy" id="797122"/>
    <lineage>
        <taxon>Eukaryota</taxon>
        <taxon>Metamonada</taxon>
        <taxon>Carpediemonas-like organisms</taxon>
        <taxon>Kipferlia</taxon>
    </lineage>
</organism>
<gene>
    <name evidence="1" type="ORF">KIPB_015623</name>
</gene>